<evidence type="ECO:0000313" key="2">
    <source>
        <dbReference type="EMBL" id="MDQ0361756.1"/>
    </source>
</evidence>
<organism evidence="2 3">
    <name type="scientific">Breznakia pachnodae</name>
    <dbReference type="NCBI Taxonomy" id="265178"/>
    <lineage>
        <taxon>Bacteria</taxon>
        <taxon>Bacillati</taxon>
        <taxon>Bacillota</taxon>
        <taxon>Erysipelotrichia</taxon>
        <taxon>Erysipelotrichales</taxon>
        <taxon>Erysipelotrichaceae</taxon>
        <taxon>Breznakia</taxon>
    </lineage>
</organism>
<reference evidence="2 3" key="1">
    <citation type="submission" date="2023-07" db="EMBL/GenBank/DDBJ databases">
        <title>Genomic Encyclopedia of Type Strains, Phase IV (KMG-IV): sequencing the most valuable type-strain genomes for metagenomic binning, comparative biology and taxonomic classification.</title>
        <authorList>
            <person name="Goeker M."/>
        </authorList>
    </citation>
    <scope>NUCLEOTIDE SEQUENCE [LARGE SCALE GENOMIC DNA]</scope>
    <source>
        <strain evidence="2 3">DSM 16784</strain>
    </source>
</reference>
<feature type="coiled-coil region" evidence="1">
    <location>
        <begin position="159"/>
        <end position="186"/>
    </location>
</feature>
<comment type="caution">
    <text evidence="2">The sequence shown here is derived from an EMBL/GenBank/DDBJ whole genome shotgun (WGS) entry which is preliminary data.</text>
</comment>
<keyword evidence="3" id="KW-1185">Reference proteome</keyword>
<dbReference type="Proteomes" id="UP001230220">
    <property type="component" value="Unassembled WGS sequence"/>
</dbReference>
<protein>
    <submittedName>
        <fullName evidence="2">Coiled-coil protein SlyX</fullName>
    </submittedName>
</protein>
<evidence type="ECO:0000313" key="3">
    <source>
        <dbReference type="Proteomes" id="UP001230220"/>
    </source>
</evidence>
<keyword evidence="1" id="KW-0175">Coiled coil</keyword>
<gene>
    <name evidence="2" type="ORF">J2S15_002506</name>
</gene>
<dbReference type="EMBL" id="JAUSUR010000004">
    <property type="protein sequence ID" value="MDQ0361756.1"/>
    <property type="molecule type" value="Genomic_DNA"/>
</dbReference>
<evidence type="ECO:0000256" key="1">
    <source>
        <dbReference type="SAM" id="Coils"/>
    </source>
</evidence>
<dbReference type="RefSeq" id="WP_307408762.1">
    <property type="nucleotide sequence ID" value="NZ_JAUSUR010000004.1"/>
</dbReference>
<dbReference type="Pfam" id="PF03993">
    <property type="entry name" value="DUF349"/>
    <property type="match status" value="2"/>
</dbReference>
<sequence length="409" mass="48610">MIDKIKSRLEEVMSSEGTVEEKERSLIDYFYEIMKDDELVFEEAKAEIDSVYNKLKETTQSNHIQVQLDNEYRQAVRNFNKQLDRVEFQRKGKAEKEEILASMEELKAGGDFKSLTRTLYNFKDDWEDAAYAGKDYDAQLNTQFKELFDEMMGAKDKYYDDMNVNRQSAKEQKEDLVKRAVEAAKSTRWKETSQVMKSLMDEWKQSGNAGKEDNDLLWEQFNGARQEFFQNQEQYFDELHVRQAESLKVKESLIEQAEAVCDSEDFKETAQVMRDLMNQWKKAGSAGRDVEDSLWEKFQAAREKFYSRQKEYYDQKKGKFMDNLYEGIKRRNKQISDLEAINKDLEAQISEIHRMDPVLGNQEDRWEITNQRNQEVAKLQTYVDENLKKIHDLREQLKEMDEKYTKLED</sequence>
<dbReference type="InterPro" id="IPR007139">
    <property type="entry name" value="DUF349"/>
</dbReference>
<feature type="coiled-coil region" evidence="1">
    <location>
        <begin position="328"/>
        <end position="355"/>
    </location>
</feature>
<name>A0ABU0E4C1_9FIRM</name>
<accession>A0ABU0E4C1</accession>
<proteinExistence type="predicted"/>